<dbReference type="GO" id="GO:0005952">
    <property type="term" value="C:cAMP-dependent protein kinase complex"/>
    <property type="evidence" value="ECO:0007669"/>
    <property type="project" value="InterPro"/>
</dbReference>
<dbReference type="InterPro" id="IPR000595">
    <property type="entry name" value="cNMP-bd_dom"/>
</dbReference>
<organism evidence="2 3">
    <name type="scientific">Fragilariopsis cylindrus CCMP1102</name>
    <dbReference type="NCBI Taxonomy" id="635003"/>
    <lineage>
        <taxon>Eukaryota</taxon>
        <taxon>Sar</taxon>
        <taxon>Stramenopiles</taxon>
        <taxon>Ochrophyta</taxon>
        <taxon>Bacillariophyta</taxon>
        <taxon>Bacillariophyceae</taxon>
        <taxon>Bacillariophycidae</taxon>
        <taxon>Bacillariales</taxon>
        <taxon>Bacillariaceae</taxon>
        <taxon>Fragilariopsis</taxon>
    </lineage>
</organism>
<dbReference type="OrthoDB" id="417078at2759"/>
<dbReference type="GO" id="GO:0030552">
    <property type="term" value="F:cAMP binding"/>
    <property type="evidence" value="ECO:0007669"/>
    <property type="project" value="TreeGrafter"/>
</dbReference>
<dbReference type="GO" id="GO:0005829">
    <property type="term" value="C:cytosol"/>
    <property type="evidence" value="ECO:0007669"/>
    <property type="project" value="TreeGrafter"/>
</dbReference>
<dbReference type="Pfam" id="PF00027">
    <property type="entry name" value="cNMP_binding"/>
    <property type="match status" value="2"/>
</dbReference>
<proteinExistence type="predicted"/>
<feature type="domain" description="Cyclic nucleotide-binding" evidence="1">
    <location>
        <begin position="128"/>
        <end position="231"/>
    </location>
</feature>
<dbReference type="PRINTS" id="PR00103">
    <property type="entry name" value="CAMPKINASE"/>
</dbReference>
<dbReference type="InterPro" id="IPR014710">
    <property type="entry name" value="RmlC-like_jellyroll"/>
</dbReference>
<dbReference type="PROSITE" id="PS00888">
    <property type="entry name" value="CNMP_BINDING_1"/>
    <property type="match status" value="1"/>
</dbReference>
<dbReference type="InterPro" id="IPR018488">
    <property type="entry name" value="cNMP-bd_CS"/>
</dbReference>
<dbReference type="GO" id="GO:0004862">
    <property type="term" value="F:cAMP-dependent protein kinase inhibitor activity"/>
    <property type="evidence" value="ECO:0007669"/>
    <property type="project" value="TreeGrafter"/>
</dbReference>
<sequence length="246" mass="28128">FVLSNLNPKEVQTLIRAMESITFNAGQVVIKQGDVGDYLYVVKEGYVKFFIDDKEVGGIDSNDRTKQGPGTVVGELALLYDCPRAATVITDTECLFYRVSQDTFRRIQASFVLLEDNETRTLIKNTRLFENLPPKIIKELSKYLFQKTFLKNEYLVKKGDTMDELYFIKNGRIEVKDLVIGEKQYANITFNPGESFGERSVVLNERAPGDAVALTNGIVWVLTRERFYHCLNGLDLYQMIQHSVDR</sequence>
<dbReference type="EMBL" id="KV784374">
    <property type="protein sequence ID" value="OEU09924.1"/>
    <property type="molecule type" value="Genomic_DNA"/>
</dbReference>
<dbReference type="PROSITE" id="PS00889">
    <property type="entry name" value="CNMP_BINDING_2"/>
    <property type="match status" value="1"/>
</dbReference>
<feature type="non-terminal residue" evidence="2">
    <location>
        <position position="246"/>
    </location>
</feature>
<accession>A0A1E7EVS8</accession>
<feature type="non-terminal residue" evidence="2">
    <location>
        <position position="1"/>
    </location>
</feature>
<dbReference type="InParanoid" id="A0A1E7EVS8"/>
<dbReference type="CDD" id="cd00038">
    <property type="entry name" value="CAP_ED"/>
    <property type="match status" value="2"/>
</dbReference>
<dbReference type="Proteomes" id="UP000095751">
    <property type="component" value="Unassembled WGS sequence"/>
</dbReference>
<dbReference type="KEGG" id="fcy:FRACYDRAFT_141986"/>
<dbReference type="PROSITE" id="PS50042">
    <property type="entry name" value="CNMP_BINDING_3"/>
    <property type="match status" value="2"/>
</dbReference>
<reference evidence="2 3" key="1">
    <citation type="submission" date="2016-09" db="EMBL/GenBank/DDBJ databases">
        <title>Extensive genetic diversity and differential bi-allelic expression allows diatom success in the polar Southern Ocean.</title>
        <authorList>
            <consortium name="DOE Joint Genome Institute"/>
            <person name="Mock T."/>
            <person name="Otillar R.P."/>
            <person name="Strauss J."/>
            <person name="Dupont C."/>
            <person name="Frickenhaus S."/>
            <person name="Maumus F."/>
            <person name="Mcmullan M."/>
            <person name="Sanges R."/>
            <person name="Schmutz J."/>
            <person name="Toseland A."/>
            <person name="Valas R."/>
            <person name="Veluchamy A."/>
            <person name="Ward B.J."/>
            <person name="Allen A."/>
            <person name="Barry K."/>
            <person name="Falciatore A."/>
            <person name="Ferrante M."/>
            <person name="Fortunato A.E."/>
            <person name="Gloeckner G."/>
            <person name="Gruber A."/>
            <person name="Hipkin R."/>
            <person name="Janech M."/>
            <person name="Kroth P."/>
            <person name="Leese F."/>
            <person name="Lindquist E."/>
            <person name="Lyon B.R."/>
            <person name="Martin J."/>
            <person name="Mayer C."/>
            <person name="Parker M."/>
            <person name="Quesneville H."/>
            <person name="Raymond J."/>
            <person name="Uhlig C."/>
            <person name="Valentin K.U."/>
            <person name="Worden A.Z."/>
            <person name="Armbrust E.V."/>
            <person name="Bowler C."/>
            <person name="Green B."/>
            <person name="Moulton V."/>
            <person name="Van Oosterhout C."/>
            <person name="Grigoriev I."/>
        </authorList>
    </citation>
    <scope>NUCLEOTIDE SEQUENCE [LARGE SCALE GENOMIC DNA]</scope>
    <source>
        <strain evidence="2 3">CCMP1102</strain>
    </source>
</reference>
<dbReference type="PANTHER" id="PTHR11635:SF152">
    <property type="entry name" value="CAMP-DEPENDENT PROTEIN KINASE TYPE I REGULATORY SUBUNIT-RELATED"/>
    <property type="match status" value="1"/>
</dbReference>
<keyword evidence="3" id="KW-1185">Reference proteome</keyword>
<feature type="domain" description="Cyclic nucleotide-binding" evidence="1">
    <location>
        <begin position="2"/>
        <end position="125"/>
    </location>
</feature>
<protein>
    <submittedName>
        <fullName evidence="2">Camp-binding domain-like protein</fullName>
    </submittedName>
</protein>
<name>A0A1E7EVS8_9STRA</name>
<dbReference type="SUPFAM" id="SSF51206">
    <property type="entry name" value="cAMP-binding domain-like"/>
    <property type="match status" value="2"/>
</dbReference>
<dbReference type="Gene3D" id="2.60.120.10">
    <property type="entry name" value="Jelly Rolls"/>
    <property type="match status" value="2"/>
</dbReference>
<dbReference type="PANTHER" id="PTHR11635">
    <property type="entry name" value="CAMP-DEPENDENT PROTEIN KINASE REGULATORY CHAIN"/>
    <property type="match status" value="1"/>
</dbReference>
<evidence type="ECO:0000313" key="2">
    <source>
        <dbReference type="EMBL" id="OEU09924.1"/>
    </source>
</evidence>
<dbReference type="AlphaFoldDB" id="A0A1E7EVS8"/>
<evidence type="ECO:0000313" key="3">
    <source>
        <dbReference type="Proteomes" id="UP000095751"/>
    </source>
</evidence>
<dbReference type="SMART" id="SM00100">
    <property type="entry name" value="cNMP"/>
    <property type="match status" value="2"/>
</dbReference>
<dbReference type="InterPro" id="IPR050503">
    <property type="entry name" value="cAMP-dep_PK_reg_su-like"/>
</dbReference>
<dbReference type="GO" id="GO:0034236">
    <property type="term" value="F:protein kinase A catalytic subunit binding"/>
    <property type="evidence" value="ECO:0007669"/>
    <property type="project" value="TreeGrafter"/>
</dbReference>
<evidence type="ECO:0000259" key="1">
    <source>
        <dbReference type="PROSITE" id="PS50042"/>
    </source>
</evidence>
<dbReference type="InterPro" id="IPR018490">
    <property type="entry name" value="cNMP-bd_dom_sf"/>
</dbReference>
<gene>
    <name evidence="2" type="ORF">FRACYDRAFT_141986</name>
</gene>